<dbReference type="Gene3D" id="3.30.760.10">
    <property type="entry name" value="RNA Cap, Translation Initiation Factor Eif4e"/>
    <property type="match status" value="1"/>
</dbReference>
<dbReference type="Pfam" id="PF08939">
    <property type="entry name" value="Bles03"/>
    <property type="match status" value="1"/>
</dbReference>
<keyword evidence="2" id="KW-0396">Initiation factor</keyword>
<comment type="similarity">
    <text evidence="1">Belongs to the UPF0696 family.</text>
</comment>
<dbReference type="InterPro" id="IPR015034">
    <property type="entry name" value="Bles03"/>
</dbReference>
<evidence type="ECO:0000313" key="3">
    <source>
        <dbReference type="Proteomes" id="UP000807353"/>
    </source>
</evidence>
<dbReference type="GO" id="GO:0003743">
    <property type="term" value="F:translation initiation factor activity"/>
    <property type="evidence" value="ECO:0007669"/>
    <property type="project" value="UniProtKB-KW"/>
</dbReference>
<gene>
    <name evidence="2" type="ORF">BDZ94DRAFT_1312316</name>
</gene>
<dbReference type="Proteomes" id="UP000807353">
    <property type="component" value="Unassembled WGS sequence"/>
</dbReference>
<keyword evidence="3" id="KW-1185">Reference proteome</keyword>
<proteinExistence type="inferred from homology"/>
<comment type="caution">
    <text evidence="2">The sequence shown here is derived from an EMBL/GenBank/DDBJ whole genome shotgun (WGS) entry which is preliminary data.</text>
</comment>
<organism evidence="2 3">
    <name type="scientific">Collybia nuda</name>
    <dbReference type="NCBI Taxonomy" id="64659"/>
    <lineage>
        <taxon>Eukaryota</taxon>
        <taxon>Fungi</taxon>
        <taxon>Dikarya</taxon>
        <taxon>Basidiomycota</taxon>
        <taxon>Agaricomycotina</taxon>
        <taxon>Agaricomycetes</taxon>
        <taxon>Agaricomycetidae</taxon>
        <taxon>Agaricales</taxon>
        <taxon>Tricholomatineae</taxon>
        <taxon>Clitocybaceae</taxon>
        <taxon>Collybia</taxon>
    </lineage>
</organism>
<evidence type="ECO:0000313" key="2">
    <source>
        <dbReference type="EMBL" id="KAF9459505.1"/>
    </source>
</evidence>
<dbReference type="AlphaFoldDB" id="A0A9P6CET3"/>
<reference evidence="2" key="1">
    <citation type="submission" date="2020-11" db="EMBL/GenBank/DDBJ databases">
        <authorList>
            <consortium name="DOE Joint Genome Institute"/>
            <person name="Ahrendt S."/>
            <person name="Riley R."/>
            <person name="Andreopoulos W."/>
            <person name="Labutti K."/>
            <person name="Pangilinan J."/>
            <person name="Ruiz-Duenas F.J."/>
            <person name="Barrasa J.M."/>
            <person name="Sanchez-Garcia M."/>
            <person name="Camarero S."/>
            <person name="Miyauchi S."/>
            <person name="Serrano A."/>
            <person name="Linde D."/>
            <person name="Babiker R."/>
            <person name="Drula E."/>
            <person name="Ayuso-Fernandez I."/>
            <person name="Pacheco R."/>
            <person name="Padilla G."/>
            <person name="Ferreira P."/>
            <person name="Barriuso J."/>
            <person name="Kellner H."/>
            <person name="Castanera R."/>
            <person name="Alfaro M."/>
            <person name="Ramirez L."/>
            <person name="Pisabarro A.G."/>
            <person name="Kuo A."/>
            <person name="Tritt A."/>
            <person name="Lipzen A."/>
            <person name="He G."/>
            <person name="Yan M."/>
            <person name="Ng V."/>
            <person name="Cullen D."/>
            <person name="Martin F."/>
            <person name="Rosso M.-N."/>
            <person name="Henrissat B."/>
            <person name="Hibbett D."/>
            <person name="Martinez A.T."/>
            <person name="Grigoriev I.V."/>
        </authorList>
    </citation>
    <scope>NUCLEOTIDE SEQUENCE</scope>
    <source>
        <strain evidence="2">CBS 247.69</strain>
    </source>
</reference>
<protein>
    <submittedName>
        <fullName evidence="2">Translation initiation factor eIF 4e-like domain-containing protein</fullName>
    </submittedName>
</protein>
<dbReference type="OrthoDB" id="10067381at2759"/>
<dbReference type="PANTHER" id="PTHR31977">
    <property type="entry name" value="UPF0696 PROTEIN C11ORF68"/>
    <property type="match status" value="1"/>
</dbReference>
<accession>A0A9P6CET3</accession>
<evidence type="ECO:0000256" key="1">
    <source>
        <dbReference type="ARBA" id="ARBA00010568"/>
    </source>
</evidence>
<dbReference type="EMBL" id="MU150315">
    <property type="protein sequence ID" value="KAF9459505.1"/>
    <property type="molecule type" value="Genomic_DNA"/>
</dbReference>
<name>A0A9P6CET3_9AGAR</name>
<dbReference type="InterPro" id="IPR023398">
    <property type="entry name" value="TIF_eIF4e-like"/>
</dbReference>
<sequence length="294" mass="33232">MDQADIIKKTRIIFRESGRVPQIHEVDPFATVEESEALGVSRVQEVELCGSDTSSEESFPLKVFFVEDASELFVIPTVNTAPGVTRPNSVIGPKSPDVKAQEILPVGAGSELPWIHFSPESHKSLTRFFDTWRPSKSSQSDVEWICVGNPRHQYKPLMDTDILKVRQVWEDMCASDRISRPDIEALGREFNDLAGKWLVFVPSSEVDHLWHKIARATHAGTLGIFAKASPSNDFDHVICVFTEDFTNVHDVNRVRKGLERLGVKTKIGYKPDIYTHCRIYMGNKWNIAPTRYHG</sequence>
<keyword evidence="2" id="KW-0648">Protein biosynthesis</keyword>
<dbReference type="SUPFAM" id="SSF55418">
    <property type="entry name" value="eIF4e-like"/>
    <property type="match status" value="1"/>
</dbReference>
<dbReference type="PANTHER" id="PTHR31977:SF1">
    <property type="entry name" value="UPF0696 PROTEIN C11ORF68"/>
    <property type="match status" value="1"/>
</dbReference>